<feature type="transmembrane region" description="Helical" evidence="19">
    <location>
        <begin position="69"/>
        <end position="89"/>
    </location>
</feature>
<evidence type="ECO:0000256" key="15">
    <source>
        <dbReference type="ARBA" id="ARBA00032605"/>
    </source>
</evidence>
<gene>
    <name evidence="19 20" type="primary">cobS</name>
    <name evidence="20" type="ORF">HS961_06420</name>
</gene>
<dbReference type="KEGG" id="cpis:HS961_06420"/>
<feature type="transmembrane region" description="Helical" evidence="19">
    <location>
        <begin position="119"/>
        <end position="140"/>
    </location>
</feature>
<proteinExistence type="inferred from homology"/>
<dbReference type="HAMAP" id="MF_00719">
    <property type="entry name" value="CobS"/>
    <property type="match status" value="1"/>
</dbReference>
<evidence type="ECO:0000313" key="21">
    <source>
        <dbReference type="Proteomes" id="UP000515240"/>
    </source>
</evidence>
<keyword evidence="9 19" id="KW-0808">Transferase</keyword>
<evidence type="ECO:0000256" key="14">
    <source>
        <dbReference type="ARBA" id="ARBA00025228"/>
    </source>
</evidence>
<dbReference type="PANTHER" id="PTHR34148">
    <property type="entry name" value="ADENOSYLCOBINAMIDE-GDP RIBAZOLETRANSFERASE"/>
    <property type="match status" value="1"/>
</dbReference>
<comment type="similarity">
    <text evidence="4 19">Belongs to the CobS family.</text>
</comment>
<dbReference type="RefSeq" id="WP_182326918.1">
    <property type="nucleotide sequence ID" value="NZ_CP058554.1"/>
</dbReference>
<evidence type="ECO:0000256" key="17">
    <source>
        <dbReference type="ARBA" id="ARBA00048623"/>
    </source>
</evidence>
<evidence type="ECO:0000256" key="6">
    <source>
        <dbReference type="ARBA" id="ARBA00015850"/>
    </source>
</evidence>
<protein>
    <recommendedName>
        <fullName evidence="6 19">Adenosylcobinamide-GDP ribazoletransferase</fullName>
        <ecNumber evidence="5 19">2.7.8.26</ecNumber>
    </recommendedName>
    <alternativeName>
        <fullName evidence="16 19">Cobalamin synthase</fullName>
    </alternativeName>
    <alternativeName>
        <fullName evidence="15 19">Cobalamin-5'-phosphate synthase</fullName>
    </alternativeName>
</protein>
<feature type="transmembrane region" description="Helical" evidence="19">
    <location>
        <begin position="214"/>
        <end position="235"/>
    </location>
</feature>
<dbReference type="Proteomes" id="UP000515240">
    <property type="component" value="Chromosome"/>
</dbReference>
<feature type="transmembrane region" description="Helical" evidence="19">
    <location>
        <begin position="43"/>
        <end position="63"/>
    </location>
</feature>
<dbReference type="GO" id="GO:0051073">
    <property type="term" value="F:adenosylcobinamide-GDP ribazoletransferase activity"/>
    <property type="evidence" value="ECO:0007669"/>
    <property type="project" value="UniProtKB-UniRule"/>
</dbReference>
<comment type="catalytic activity">
    <reaction evidence="17 19">
        <text>alpha-ribazole + adenosylcob(III)inamide-GDP = adenosylcob(III)alamin + GMP + H(+)</text>
        <dbReference type="Rhea" id="RHEA:16049"/>
        <dbReference type="ChEBI" id="CHEBI:10329"/>
        <dbReference type="ChEBI" id="CHEBI:15378"/>
        <dbReference type="ChEBI" id="CHEBI:18408"/>
        <dbReference type="ChEBI" id="CHEBI:58115"/>
        <dbReference type="ChEBI" id="CHEBI:60487"/>
        <dbReference type="EC" id="2.7.8.26"/>
    </reaction>
</comment>
<evidence type="ECO:0000256" key="8">
    <source>
        <dbReference type="ARBA" id="ARBA00022573"/>
    </source>
</evidence>
<dbReference type="PANTHER" id="PTHR34148:SF1">
    <property type="entry name" value="ADENOSYLCOBINAMIDE-GDP RIBAZOLETRANSFERASE"/>
    <property type="match status" value="1"/>
</dbReference>
<evidence type="ECO:0000256" key="1">
    <source>
        <dbReference type="ARBA" id="ARBA00001946"/>
    </source>
</evidence>
<comment type="pathway">
    <text evidence="3 19">Cofactor biosynthesis; adenosylcobalamin biosynthesis; adenosylcobalamin from cob(II)yrinate a,c-diamide: step 7/7.</text>
</comment>
<name>A0A7G5EES4_9BURK</name>
<feature type="transmembrane region" description="Helical" evidence="19">
    <location>
        <begin position="146"/>
        <end position="164"/>
    </location>
</feature>
<dbReference type="InterPro" id="IPR003805">
    <property type="entry name" value="CobS"/>
</dbReference>
<organism evidence="20 21">
    <name type="scientific">Comamonas piscis</name>
    <dbReference type="NCBI Taxonomy" id="1562974"/>
    <lineage>
        <taxon>Bacteria</taxon>
        <taxon>Pseudomonadati</taxon>
        <taxon>Pseudomonadota</taxon>
        <taxon>Betaproteobacteria</taxon>
        <taxon>Burkholderiales</taxon>
        <taxon>Comamonadaceae</taxon>
        <taxon>Comamonas</taxon>
    </lineage>
</organism>
<evidence type="ECO:0000256" key="7">
    <source>
        <dbReference type="ARBA" id="ARBA00022475"/>
    </source>
</evidence>
<comment type="function">
    <text evidence="14 19">Joins adenosylcobinamide-GDP and alpha-ribazole to generate adenosylcobalamin (Ado-cobalamin). Also synthesizes adenosylcobalamin 5'-phosphate from adenosylcobinamide-GDP and alpha-ribazole 5'-phosphate.</text>
</comment>
<evidence type="ECO:0000256" key="18">
    <source>
        <dbReference type="ARBA" id="ARBA00049504"/>
    </source>
</evidence>
<evidence type="ECO:0000256" key="10">
    <source>
        <dbReference type="ARBA" id="ARBA00022692"/>
    </source>
</evidence>
<evidence type="ECO:0000256" key="4">
    <source>
        <dbReference type="ARBA" id="ARBA00010561"/>
    </source>
</evidence>
<dbReference type="Pfam" id="PF02654">
    <property type="entry name" value="CobS"/>
    <property type="match status" value="1"/>
</dbReference>
<evidence type="ECO:0000256" key="3">
    <source>
        <dbReference type="ARBA" id="ARBA00004663"/>
    </source>
</evidence>
<keyword evidence="8 19" id="KW-0169">Cobalamin biosynthesis</keyword>
<comment type="catalytic activity">
    <reaction evidence="18 19">
        <text>alpha-ribazole 5'-phosphate + adenosylcob(III)inamide-GDP = adenosylcob(III)alamin 5'-phosphate + GMP + H(+)</text>
        <dbReference type="Rhea" id="RHEA:23560"/>
        <dbReference type="ChEBI" id="CHEBI:15378"/>
        <dbReference type="ChEBI" id="CHEBI:57918"/>
        <dbReference type="ChEBI" id="CHEBI:58115"/>
        <dbReference type="ChEBI" id="CHEBI:60487"/>
        <dbReference type="ChEBI" id="CHEBI:60493"/>
        <dbReference type="EC" id="2.7.8.26"/>
    </reaction>
</comment>
<evidence type="ECO:0000313" key="20">
    <source>
        <dbReference type="EMBL" id="QMV72499.1"/>
    </source>
</evidence>
<evidence type="ECO:0000256" key="19">
    <source>
        <dbReference type="HAMAP-Rule" id="MF_00719"/>
    </source>
</evidence>
<evidence type="ECO:0000256" key="5">
    <source>
        <dbReference type="ARBA" id="ARBA00013200"/>
    </source>
</evidence>
<dbReference type="EC" id="2.7.8.26" evidence="5 19"/>
<dbReference type="UniPathway" id="UPA00148">
    <property type="reaction ID" value="UER00238"/>
</dbReference>
<comment type="cofactor">
    <cofactor evidence="1 19">
        <name>Mg(2+)</name>
        <dbReference type="ChEBI" id="CHEBI:18420"/>
    </cofactor>
</comment>
<comment type="subcellular location">
    <subcellularLocation>
        <location evidence="2 19">Cell membrane</location>
        <topology evidence="2 19">Multi-pass membrane protein</topology>
    </subcellularLocation>
</comment>
<evidence type="ECO:0000256" key="13">
    <source>
        <dbReference type="ARBA" id="ARBA00023136"/>
    </source>
</evidence>
<keyword evidence="11 19" id="KW-0460">Magnesium</keyword>
<keyword evidence="21" id="KW-1185">Reference proteome</keyword>
<dbReference type="AlphaFoldDB" id="A0A7G5EES4"/>
<keyword evidence="13 19" id="KW-0472">Membrane</keyword>
<evidence type="ECO:0000256" key="11">
    <source>
        <dbReference type="ARBA" id="ARBA00022842"/>
    </source>
</evidence>
<dbReference type="GO" id="GO:0008818">
    <property type="term" value="F:cobalamin 5'-phosphate synthase activity"/>
    <property type="evidence" value="ECO:0007669"/>
    <property type="project" value="UniProtKB-UniRule"/>
</dbReference>
<keyword evidence="7 19" id="KW-1003">Cell membrane</keyword>
<evidence type="ECO:0000256" key="9">
    <source>
        <dbReference type="ARBA" id="ARBA00022679"/>
    </source>
</evidence>
<keyword evidence="12 19" id="KW-1133">Transmembrane helix</keyword>
<evidence type="ECO:0000256" key="16">
    <source>
        <dbReference type="ARBA" id="ARBA00032853"/>
    </source>
</evidence>
<evidence type="ECO:0000256" key="12">
    <source>
        <dbReference type="ARBA" id="ARBA00022989"/>
    </source>
</evidence>
<sequence>MQALRHFLLAVQFFTRIPISGKLGDWVGYSPEMLRASAGHFPGVGWIVGLVAAGVLAASSLLLPAGNGYSPLVAAVLSTLATVLLTGCFHEDGLSDVVDGLGGSHQRERALEIMKDSRIGAYGAMAMVLAILSKTALIALLASHSLALAMASLVAAHVIARLWPMFVVRSLPHVGDSATSKSKPLAAFISRQGLVCCLAWSLPAALLLGLTQGWVVLLLALVLSAAAALWMRQWLQRRLQGFTGDGLGAAEQVSEMGFYLGAALSLGPIGTLLAQALV</sequence>
<keyword evidence="10 19" id="KW-0812">Transmembrane</keyword>
<reference evidence="20 21" key="1">
    <citation type="journal article" date="2020" name="G3 (Bethesda)">
        <title>CeMbio - The Caenorhabditis elegans Microbiome Resource.</title>
        <authorList>
            <person name="Dirksen P."/>
            <person name="Assie A."/>
            <person name="Zimmermann J."/>
            <person name="Zhang F."/>
            <person name="Tietje A.M."/>
            <person name="Marsh S.A."/>
            <person name="Felix M.A."/>
            <person name="Shapira M."/>
            <person name="Kaleta C."/>
            <person name="Schulenburg H."/>
            <person name="Samuel B."/>
        </authorList>
    </citation>
    <scope>NUCLEOTIDE SEQUENCE [LARGE SCALE GENOMIC DNA]</scope>
    <source>
        <strain evidence="20 21">BIGb0172</strain>
    </source>
</reference>
<dbReference type="GO" id="GO:0005886">
    <property type="term" value="C:plasma membrane"/>
    <property type="evidence" value="ECO:0007669"/>
    <property type="project" value="UniProtKB-SubCell"/>
</dbReference>
<dbReference type="GO" id="GO:0009236">
    <property type="term" value="P:cobalamin biosynthetic process"/>
    <property type="evidence" value="ECO:0007669"/>
    <property type="project" value="UniProtKB-UniRule"/>
</dbReference>
<dbReference type="EMBL" id="CP058554">
    <property type="protein sequence ID" value="QMV72499.1"/>
    <property type="molecule type" value="Genomic_DNA"/>
</dbReference>
<accession>A0A7G5EES4</accession>
<dbReference type="NCBIfam" id="TIGR00317">
    <property type="entry name" value="cobS"/>
    <property type="match status" value="1"/>
</dbReference>
<evidence type="ECO:0000256" key="2">
    <source>
        <dbReference type="ARBA" id="ARBA00004651"/>
    </source>
</evidence>